<dbReference type="RefSeq" id="WP_061178250.1">
    <property type="nucleotide sequence ID" value="NZ_FCOE02000027.1"/>
</dbReference>
<dbReference type="OrthoDB" id="9798857at2"/>
<dbReference type="GO" id="GO:0003677">
    <property type="term" value="F:DNA binding"/>
    <property type="evidence" value="ECO:0007669"/>
    <property type="project" value="UniProtKB-UniRule"/>
</dbReference>
<keyword evidence="1 2" id="KW-0238">DNA-binding</keyword>
<name>A0A158CVT2_9BURK</name>
<accession>A0A158CVT2</accession>
<evidence type="ECO:0000256" key="2">
    <source>
        <dbReference type="PROSITE-ProRule" id="PRU00335"/>
    </source>
</evidence>
<dbReference type="Pfam" id="PF00440">
    <property type="entry name" value="TetR_N"/>
    <property type="match status" value="1"/>
</dbReference>
<sequence>MDQTVETVRGSADMWLDCAYESLLEGGVDSVRVLALAKKLNLARTSFYWFFRDREELLDALIARWEEKNTGNWISRNDAYADSICEAMLNVFDCWFDDALFDTRFEAAIRNWAQQSPDITRLIQTDDARRIEVLTATFVRFGYEPAVADVRARTTYLTQVGYAATRPNEEFATRMKRIPEFVEVFTGVRPQDHEMQRFYARRQYVNET</sequence>
<dbReference type="STRING" id="1777141.AWB80_05900"/>
<dbReference type="SUPFAM" id="SSF46689">
    <property type="entry name" value="Homeodomain-like"/>
    <property type="match status" value="1"/>
</dbReference>
<dbReference type="Gene3D" id="1.10.357.10">
    <property type="entry name" value="Tetracycline Repressor, domain 2"/>
    <property type="match status" value="1"/>
</dbReference>
<keyword evidence="5" id="KW-1185">Reference proteome</keyword>
<dbReference type="InterPro" id="IPR001647">
    <property type="entry name" value="HTH_TetR"/>
</dbReference>
<evidence type="ECO:0000313" key="4">
    <source>
        <dbReference type="EMBL" id="SAK86280.1"/>
    </source>
</evidence>
<dbReference type="InterPro" id="IPR009057">
    <property type="entry name" value="Homeodomain-like_sf"/>
</dbReference>
<feature type="domain" description="HTH tetR-type" evidence="3">
    <location>
        <begin position="9"/>
        <end position="69"/>
    </location>
</feature>
<evidence type="ECO:0000313" key="5">
    <source>
        <dbReference type="Proteomes" id="UP000054911"/>
    </source>
</evidence>
<comment type="caution">
    <text evidence="4">The sequence shown here is derived from an EMBL/GenBank/DDBJ whole genome shotgun (WGS) entry which is preliminary data.</text>
</comment>
<protein>
    <submittedName>
        <fullName evidence="4">TetR family transcriptional regulator</fullName>
    </submittedName>
</protein>
<reference evidence="4" key="1">
    <citation type="submission" date="2016-01" db="EMBL/GenBank/DDBJ databases">
        <authorList>
            <person name="Peeters C."/>
        </authorList>
    </citation>
    <scope>NUCLEOTIDE SEQUENCE [LARGE SCALE GENOMIC DNA]</scope>
    <source>
        <strain evidence="4">LMG 29323</strain>
    </source>
</reference>
<feature type="DNA-binding region" description="H-T-H motif" evidence="2">
    <location>
        <begin position="32"/>
        <end position="51"/>
    </location>
</feature>
<proteinExistence type="predicted"/>
<evidence type="ECO:0000259" key="3">
    <source>
        <dbReference type="PROSITE" id="PS50977"/>
    </source>
</evidence>
<dbReference type="Proteomes" id="UP000054911">
    <property type="component" value="Unassembled WGS sequence"/>
</dbReference>
<dbReference type="AlphaFoldDB" id="A0A158CVT2"/>
<gene>
    <name evidence="4" type="ORF">AWB80_05900</name>
</gene>
<evidence type="ECO:0000256" key="1">
    <source>
        <dbReference type="ARBA" id="ARBA00023125"/>
    </source>
</evidence>
<dbReference type="EMBL" id="FCOE02000027">
    <property type="protein sequence ID" value="SAK86280.1"/>
    <property type="molecule type" value="Genomic_DNA"/>
</dbReference>
<organism evidence="4 5">
    <name type="scientific">Caballeronia pedi</name>
    <dbReference type="NCBI Taxonomy" id="1777141"/>
    <lineage>
        <taxon>Bacteria</taxon>
        <taxon>Pseudomonadati</taxon>
        <taxon>Pseudomonadota</taxon>
        <taxon>Betaproteobacteria</taxon>
        <taxon>Burkholderiales</taxon>
        <taxon>Burkholderiaceae</taxon>
        <taxon>Caballeronia</taxon>
    </lineage>
</organism>
<dbReference type="PROSITE" id="PS50977">
    <property type="entry name" value="HTH_TETR_2"/>
    <property type="match status" value="1"/>
</dbReference>